<reference evidence="2 3" key="1">
    <citation type="submission" date="2016-03" db="EMBL/GenBank/DDBJ databases">
        <title>EvidentialGene: Evidence-directed Construction of Genes on Genomes.</title>
        <authorList>
            <person name="Gilbert D.G."/>
            <person name="Choi J.-H."/>
            <person name="Mockaitis K."/>
            <person name="Colbourne J."/>
            <person name="Pfrender M."/>
        </authorList>
    </citation>
    <scope>NUCLEOTIDE SEQUENCE [LARGE SCALE GENOMIC DNA]</scope>
    <source>
        <strain evidence="2 3">Xinb3</strain>
        <tissue evidence="2">Complete organism</tissue>
    </source>
</reference>
<comment type="subunit">
    <text evidence="1">Component of the eukaryotic translation initiation factor 3 (eIF-3) complex.</text>
</comment>
<dbReference type="FunFam" id="1.10.10.10:FF:000300">
    <property type="entry name" value="Eukaryotic translation initiation factor 3 subunit C"/>
    <property type="match status" value="1"/>
</dbReference>
<dbReference type="GO" id="GO:0003723">
    <property type="term" value="F:RNA binding"/>
    <property type="evidence" value="ECO:0007669"/>
    <property type="project" value="InterPro"/>
</dbReference>
<dbReference type="InterPro" id="IPR058999">
    <property type="entry name" value="EIF3CL_C"/>
</dbReference>
<evidence type="ECO:0000256" key="1">
    <source>
        <dbReference type="HAMAP-Rule" id="MF_03002"/>
    </source>
</evidence>
<name>A0A0N8CQ77_9CRUS</name>
<dbReference type="GO" id="GO:0003743">
    <property type="term" value="F:translation initiation factor activity"/>
    <property type="evidence" value="ECO:0007669"/>
    <property type="project" value="UniProtKB-UniRule"/>
</dbReference>
<dbReference type="InterPro" id="IPR008905">
    <property type="entry name" value="EIF3C_N_dom"/>
</dbReference>
<comment type="subcellular location">
    <subcellularLocation>
        <location evidence="1">Cytoplasm</location>
    </subcellularLocation>
</comment>
<dbReference type="EMBL" id="LRGB01000626">
    <property type="protein sequence ID" value="KZS17441.1"/>
    <property type="molecule type" value="Genomic_DNA"/>
</dbReference>
<keyword evidence="1 2" id="KW-0396">Initiation factor</keyword>
<comment type="function">
    <text evidence="1">Component of the eukaryotic translation initiation factor 3 (eIF-3) complex, which is involved in protein synthesis of a specialized repertoire of mRNAs and, together with other initiation factors, stimulates binding of mRNA and methionyl-tRNAi to the 40S ribosome. The eIF-3 complex specifically targets and initiates translation of a subset of mRNAs involved in cell proliferation.</text>
</comment>
<dbReference type="PROSITE" id="PS50250">
    <property type="entry name" value="PCI"/>
    <property type="match status" value="1"/>
</dbReference>
<evidence type="ECO:0000313" key="2">
    <source>
        <dbReference type="EMBL" id="KZS17441.1"/>
    </source>
</evidence>
<keyword evidence="3" id="KW-1185">Reference proteome</keyword>
<dbReference type="STRING" id="35525.A0A0N8CQ77"/>
<dbReference type="SMART" id="SM00088">
    <property type="entry name" value="PINT"/>
    <property type="match status" value="1"/>
</dbReference>
<dbReference type="InterPro" id="IPR027516">
    <property type="entry name" value="EIF3C"/>
</dbReference>
<evidence type="ECO:0000313" key="3">
    <source>
        <dbReference type="Proteomes" id="UP000076858"/>
    </source>
</evidence>
<dbReference type="InterPro" id="IPR000717">
    <property type="entry name" value="PCI_dom"/>
</dbReference>
<dbReference type="GO" id="GO:0001732">
    <property type="term" value="P:formation of cytoplasmic translation initiation complex"/>
    <property type="evidence" value="ECO:0007669"/>
    <property type="project" value="UniProtKB-UniRule"/>
</dbReference>
<accession>A0A0N8CQ77</accession>
<organism evidence="2 3">
    <name type="scientific">Daphnia magna</name>
    <dbReference type="NCBI Taxonomy" id="35525"/>
    <lineage>
        <taxon>Eukaryota</taxon>
        <taxon>Metazoa</taxon>
        <taxon>Ecdysozoa</taxon>
        <taxon>Arthropoda</taxon>
        <taxon>Crustacea</taxon>
        <taxon>Branchiopoda</taxon>
        <taxon>Diplostraca</taxon>
        <taxon>Cladocera</taxon>
        <taxon>Anomopoda</taxon>
        <taxon>Daphniidae</taxon>
        <taxon>Daphnia</taxon>
    </lineage>
</organism>
<protein>
    <recommendedName>
        <fullName evidence="1">Eukaryotic translation initiation factor 3 subunit C</fullName>
        <shortName evidence="1">eIF3c</shortName>
    </recommendedName>
    <alternativeName>
        <fullName evidence="1">Eukaryotic translation initiation factor 3 subunit 8</fullName>
    </alternativeName>
</protein>
<dbReference type="PANTHER" id="PTHR13937:SF0">
    <property type="entry name" value="EUKARYOTIC TRANSLATION INITIATION FACTOR 3 SUBUNIT C-RELATED"/>
    <property type="match status" value="1"/>
</dbReference>
<gene>
    <name evidence="2" type="ORF">APZ42_016292</name>
</gene>
<dbReference type="OrthoDB" id="29647at2759"/>
<dbReference type="HAMAP" id="MF_03002">
    <property type="entry name" value="eIF3c"/>
    <property type="match status" value="1"/>
</dbReference>
<sequence>MSRFFGTASDSDTESDVSEEEVQQRPTAVPTYTFSDDEEEQKRIVRSAKEKRFEELKDIIKLIKNYKKNKDLSKMLSSFEELTKAYQKALPVIAKEEKGVTPRFYIQCLVEVETFLNELWEDRDGRKNLSKNNSKSLSTLRQKMRKYVKDFEADVAKFKENPDEEEEDEEAEEKSEAESDEESEAEGPAAFRKSESETRTKPLPKVKPIAPEGDESDDSYWDSDGEDETSSSDDDSKYANLKDKFLKVAGGEDDKKKEKKDRKDKEKAQRRKDREEEEELEMEGGDGWQVQGKATQAKPKMFAKDADINTGVVLKKLFEILAARGKKGTDRREQVEMLHELYTVSEANNLGIGIAVKVKFTIISAIFDYNPKICDAMKPEHWEKLLQCIAELLDLLNSRTDIIMGEHVSEDHEKLDQAEYDAEQDPSRRFFSVRGCMLTTVERMDEEFVKILKECDAHSNEYVERLKDETRVSAIIDSLQTYIERQSLPAELCRLYMRKIEHMYYKFDPNTIKQSNGESNVEKDTTLAVMDRLCRYIYVNDKEERIRPRAMLCHIYHYALHDEWYKARDLMLMSHLQETVHLLDPSTQILYNRTMVQLGLCAFRHGHIKEAHHALLDIQSSGRAKELLAQGLLLQRQHERTSEQEKIEKQRQMPFHMHINLELLECVYLVSAMLIEIPYMAAHESDARRRMISKSFHHQLKVSERQAVTGPPESMREHVVAASKAMRNGLWKQAHNFIINEKMNAKVWDLFYQADRVRTMLVRKIQEESLRTYLFTHSSVYDSLSMATLSKMFDLEQPTVHAIISKMVMNEELMASLDEPTQSVVMHRTEPSRLQSMSLQLADKLANLVDNNERILKIRQGPFGFSRGNQNVRFGDRPQYGNRQGQQGGGGNWQRRGGDNRDNRDNHRDNRDNHRDNRDRHNN</sequence>
<dbReference type="SUPFAM" id="SSF46785">
    <property type="entry name" value="Winged helix' DNA-binding domain"/>
    <property type="match status" value="1"/>
</dbReference>
<comment type="caution">
    <text evidence="2">The sequence shown here is derived from an EMBL/GenBank/DDBJ whole genome shotgun (WGS) entry which is preliminary data.</text>
</comment>
<dbReference type="Proteomes" id="UP000076858">
    <property type="component" value="Unassembled WGS sequence"/>
</dbReference>
<dbReference type="GO" id="GO:0033290">
    <property type="term" value="C:eukaryotic 48S preinitiation complex"/>
    <property type="evidence" value="ECO:0007669"/>
    <property type="project" value="UniProtKB-UniRule"/>
</dbReference>
<comment type="similarity">
    <text evidence="1">Belongs to the eIF-3 subunit C family.</text>
</comment>
<keyword evidence="1" id="KW-0963">Cytoplasm</keyword>
<dbReference type="GO" id="GO:0005852">
    <property type="term" value="C:eukaryotic translation initiation factor 3 complex"/>
    <property type="evidence" value="ECO:0007669"/>
    <property type="project" value="UniProtKB-UniRule"/>
</dbReference>
<dbReference type="GO" id="GO:0016282">
    <property type="term" value="C:eukaryotic 43S preinitiation complex"/>
    <property type="evidence" value="ECO:0007669"/>
    <property type="project" value="UniProtKB-UniRule"/>
</dbReference>
<dbReference type="Pfam" id="PF26569">
    <property type="entry name" value="EIF3CL_C"/>
    <property type="match status" value="1"/>
</dbReference>
<proteinExistence type="inferred from homology"/>
<dbReference type="Pfam" id="PF01399">
    <property type="entry name" value="PCI"/>
    <property type="match status" value="1"/>
</dbReference>
<dbReference type="GO" id="GO:0031369">
    <property type="term" value="F:translation initiation factor binding"/>
    <property type="evidence" value="ECO:0007669"/>
    <property type="project" value="InterPro"/>
</dbReference>
<dbReference type="PANTHER" id="PTHR13937">
    <property type="entry name" value="EUKARYOTIC TRANSLATION INITATION FACTOR 3, SUBUNIT 8 EIF3S8 -RELATED"/>
    <property type="match status" value="1"/>
</dbReference>
<dbReference type="AlphaFoldDB" id="A0A0N8CQ77"/>
<dbReference type="Pfam" id="PF05470">
    <property type="entry name" value="eIF-3c_N"/>
    <property type="match status" value="1"/>
</dbReference>
<dbReference type="InterPro" id="IPR036390">
    <property type="entry name" value="WH_DNA-bd_sf"/>
</dbReference>
<keyword evidence="1" id="KW-0648">Protein biosynthesis</keyword>